<dbReference type="PANTHER" id="PTHR16099">
    <property type="entry name" value="8-OXO-DGTP DIPHOSPHATES NUDT15"/>
    <property type="match status" value="1"/>
</dbReference>
<dbReference type="GO" id="GO:0006203">
    <property type="term" value="P:dGTP catabolic process"/>
    <property type="evidence" value="ECO:0007669"/>
    <property type="project" value="TreeGrafter"/>
</dbReference>
<dbReference type="Gene3D" id="3.90.79.10">
    <property type="entry name" value="Nucleoside Triphosphate Pyrophosphohydrolase"/>
    <property type="match status" value="1"/>
</dbReference>
<sequence length="1110" mass="118680">MAGIGCCAYQTRVKHTMSGVPRVGVGVLLWQGESVLVGRRKGSHGSGQWALPGGKLDFAETLEACAARELQEEAGVQIPAESFQRAWVTSTVFDAATHYVTVFMQAEMPEEQEPQNLEPEKCSGWHWHALSEATLDHERSVKRTAKQAEIPYAPLPRKMPSSQAGPSRIDRDQHLGNRTARSLASWITNNPEASWDLFQQAFLERNPGSRQNNQGQQPQPAETETDNAATAAYCQDKRLCNTCKRLGHNSANCKCRETAGLASLTFSLGRVRADWGEKPCKESRPTTPVKVAADQDTVLAADQAVVSYNPLLLQARLLPRSSSTSKVEALSSETGFAEEASPPEGWISTAWDRFAGPEDNSAADKVNAAAETLISIASSSSAASDAIGLHITSIQLTATALSQSGSEVLIKCQDASGSQQHNDSLALDTAQHQQDNYALFDPISLAMGELHANDIFSCGVNITTASGITEAIPYGSCWYSLQNFTGSGNSQPQWKCSAGSNAYILACTNCTSSAMPLASSWWSTGVAKGALAGIIVSAFITIATVGVFAYRSRAQQVRHRAEEEAARHFAESQANNKKLAYKPPAFIQARDVSGEVLKPTSGWPVVILNYAAESTPTARFHKGELNVGYPQNTLDAKMNSKRMSTSLPLDVIDDSTCLPASPSAHTPQAWIVRANHGGRITGVDVIDMSPKGREGLSPLQSPATGSESLRNTPRGPHQANPRTMFLTSARTSTDSSPSHRNSAESDAGHQEEGMPQQTQAMHLQLKAQGAAAGSGHAALQQEASAPDTINSAPAVADQRATSSREHGNVALDEVQVQPSGTQDALHASARGATSSSNRARHLQELPDRPRSSEGVAGTSEDESGTPFGEHSKPQLSTHSASSTQEAAPSQAYGHPGPSPQQPAARSLHPHTQWPLSPTHQLPYQRALAKPLHSIYHPPVSASSSCGPAHQQVPVELSSSRHRPHVIVDLSALEESTRHQSASRPAFSGSDARSHHQQPHSEASPSQYPSSQDWQSFHAHEKHSHPASGQQELTRASDSYEHATSREAPQGQRRLQAAAAQQLLPKAGKGSNSNSPSTSRPGSAGLAGTDESALQQRGIRKQWKAKPTGTD</sequence>
<accession>A0AAW1SGU0</accession>
<feature type="compositionally biased region" description="Polar residues" evidence="2">
    <location>
        <begin position="725"/>
        <end position="740"/>
    </location>
</feature>
<gene>
    <name evidence="4" type="ORF">WJX74_009924</name>
</gene>
<feature type="compositionally biased region" description="Basic and acidic residues" evidence="2">
    <location>
        <begin position="841"/>
        <end position="851"/>
    </location>
</feature>
<feature type="compositionally biased region" description="Basic and acidic residues" evidence="2">
    <location>
        <begin position="741"/>
        <end position="752"/>
    </location>
</feature>
<evidence type="ECO:0000256" key="1">
    <source>
        <dbReference type="ARBA" id="ARBA00022801"/>
    </source>
</evidence>
<dbReference type="PROSITE" id="PS00893">
    <property type="entry name" value="NUDIX_BOX"/>
    <property type="match status" value="1"/>
</dbReference>
<keyword evidence="1" id="KW-0378">Hydrolase</keyword>
<name>A0AAW1SGU0_9CHLO</name>
<dbReference type="InterPro" id="IPR015797">
    <property type="entry name" value="NUDIX_hydrolase-like_dom_sf"/>
</dbReference>
<feature type="compositionally biased region" description="Low complexity" evidence="2">
    <location>
        <begin position="767"/>
        <end position="781"/>
    </location>
</feature>
<organism evidence="4 5">
    <name type="scientific">Apatococcus lobatus</name>
    <dbReference type="NCBI Taxonomy" id="904363"/>
    <lineage>
        <taxon>Eukaryota</taxon>
        <taxon>Viridiplantae</taxon>
        <taxon>Chlorophyta</taxon>
        <taxon>core chlorophytes</taxon>
        <taxon>Trebouxiophyceae</taxon>
        <taxon>Chlorellales</taxon>
        <taxon>Chlorellaceae</taxon>
        <taxon>Apatococcus</taxon>
    </lineage>
</organism>
<evidence type="ECO:0000256" key="2">
    <source>
        <dbReference type="SAM" id="MobiDB-lite"/>
    </source>
</evidence>
<evidence type="ECO:0000313" key="5">
    <source>
        <dbReference type="Proteomes" id="UP001438707"/>
    </source>
</evidence>
<dbReference type="InterPro" id="IPR020084">
    <property type="entry name" value="NUDIX_hydrolase_CS"/>
</dbReference>
<dbReference type="InterPro" id="IPR000086">
    <property type="entry name" value="NUDIX_hydrolase_dom"/>
</dbReference>
<dbReference type="FunFam" id="3.90.79.10:FF:000060">
    <property type="entry name" value="Nudix hydrolase 1"/>
    <property type="match status" value="1"/>
</dbReference>
<dbReference type="PANTHER" id="PTHR16099:SF5">
    <property type="entry name" value="NUCLEOTIDE TRIPHOSPHATE DIPHOSPHATASE NUDT15"/>
    <property type="match status" value="1"/>
</dbReference>
<feature type="compositionally biased region" description="Low complexity" evidence="2">
    <location>
        <begin position="1047"/>
        <end position="1068"/>
    </location>
</feature>
<feature type="compositionally biased region" description="Polar residues" evidence="2">
    <location>
        <begin position="698"/>
        <end position="711"/>
    </location>
</feature>
<keyword evidence="5" id="KW-1185">Reference proteome</keyword>
<comment type="caution">
    <text evidence="4">The sequence shown here is derived from an EMBL/GenBank/DDBJ whole genome shotgun (WGS) entry which is preliminary data.</text>
</comment>
<dbReference type="SUPFAM" id="SSF55811">
    <property type="entry name" value="Nudix"/>
    <property type="match status" value="1"/>
</dbReference>
<protein>
    <recommendedName>
        <fullName evidence="3">Nudix hydrolase domain-containing protein</fullName>
    </recommendedName>
</protein>
<dbReference type="AlphaFoldDB" id="A0AAW1SGU0"/>
<dbReference type="Pfam" id="PF00293">
    <property type="entry name" value="NUDIX"/>
    <property type="match status" value="1"/>
</dbReference>
<feature type="compositionally biased region" description="Polar residues" evidence="2">
    <location>
        <begin position="1069"/>
        <end position="1080"/>
    </location>
</feature>
<dbReference type="EMBL" id="JALJOS010000001">
    <property type="protein sequence ID" value="KAK9845032.1"/>
    <property type="molecule type" value="Genomic_DNA"/>
</dbReference>
<dbReference type="CDD" id="cd04678">
    <property type="entry name" value="NUDIX_MTH2_Nudt15"/>
    <property type="match status" value="1"/>
</dbReference>
<reference evidence="4 5" key="1">
    <citation type="journal article" date="2024" name="Nat. Commun.">
        <title>Phylogenomics reveals the evolutionary origins of lichenization in chlorophyte algae.</title>
        <authorList>
            <person name="Puginier C."/>
            <person name="Libourel C."/>
            <person name="Otte J."/>
            <person name="Skaloud P."/>
            <person name="Haon M."/>
            <person name="Grisel S."/>
            <person name="Petersen M."/>
            <person name="Berrin J.G."/>
            <person name="Delaux P.M."/>
            <person name="Dal Grande F."/>
            <person name="Keller J."/>
        </authorList>
    </citation>
    <scope>NUCLEOTIDE SEQUENCE [LARGE SCALE GENOMIC DNA]</scope>
    <source>
        <strain evidence="4 5">SAG 2145</strain>
    </source>
</reference>
<feature type="domain" description="Nudix hydrolase" evidence="3">
    <location>
        <begin position="20"/>
        <end position="149"/>
    </location>
</feature>
<feature type="region of interest" description="Disordered" evidence="2">
    <location>
        <begin position="939"/>
        <end position="1110"/>
    </location>
</feature>
<feature type="compositionally biased region" description="Polar residues" evidence="2">
    <location>
        <begin position="999"/>
        <end position="1014"/>
    </location>
</feature>
<evidence type="ECO:0000313" key="4">
    <source>
        <dbReference type="EMBL" id="KAK9845032.1"/>
    </source>
</evidence>
<dbReference type="PROSITE" id="PS51462">
    <property type="entry name" value="NUDIX"/>
    <property type="match status" value="1"/>
</dbReference>
<dbReference type="InterPro" id="IPR020476">
    <property type="entry name" value="Nudix_hydrolase"/>
</dbReference>
<feature type="compositionally biased region" description="Polar residues" evidence="2">
    <location>
        <begin position="873"/>
        <end position="887"/>
    </location>
</feature>
<feature type="region of interest" description="Disordered" evidence="2">
    <location>
        <begin position="811"/>
        <end position="917"/>
    </location>
</feature>
<feature type="region of interest" description="Disordered" evidence="2">
    <location>
        <begin position="766"/>
        <end position="785"/>
    </location>
</feature>
<feature type="region of interest" description="Disordered" evidence="2">
    <location>
        <begin position="148"/>
        <end position="175"/>
    </location>
</feature>
<dbReference type="GO" id="GO:0005829">
    <property type="term" value="C:cytosol"/>
    <property type="evidence" value="ECO:0007669"/>
    <property type="project" value="TreeGrafter"/>
</dbReference>
<proteinExistence type="predicted"/>
<feature type="compositionally biased region" description="Polar residues" evidence="2">
    <location>
        <begin position="1026"/>
        <end position="1036"/>
    </location>
</feature>
<evidence type="ECO:0000259" key="3">
    <source>
        <dbReference type="PROSITE" id="PS51462"/>
    </source>
</evidence>
<dbReference type="GO" id="GO:0035539">
    <property type="term" value="F:8-oxo-7,8-dihydrodeoxyguanosine triphosphate pyrophosphatase activity"/>
    <property type="evidence" value="ECO:0007669"/>
    <property type="project" value="TreeGrafter"/>
</dbReference>
<dbReference type="PRINTS" id="PR00502">
    <property type="entry name" value="NUDIXFAMILY"/>
</dbReference>
<dbReference type="Proteomes" id="UP001438707">
    <property type="component" value="Unassembled WGS sequence"/>
</dbReference>
<feature type="region of interest" description="Disordered" evidence="2">
    <location>
        <begin position="683"/>
        <end position="758"/>
    </location>
</feature>